<keyword evidence="2" id="KW-1185">Reference proteome</keyword>
<reference evidence="1 2" key="1">
    <citation type="submission" date="2020-02" db="EMBL/GenBank/DDBJ databases">
        <authorList>
            <person name="Dziuba M."/>
            <person name="Kuznetsov B."/>
            <person name="Mardanov A."/>
            <person name="Ravin N."/>
            <person name="Grouzdev D."/>
        </authorList>
    </citation>
    <scope>NUCLEOTIDE SEQUENCE [LARGE SCALE GENOMIC DNA]</scope>
    <source>
        <strain evidence="1 2">SpK</strain>
    </source>
</reference>
<dbReference type="EMBL" id="JAAIYP010000034">
    <property type="protein sequence ID" value="NFV80040.1"/>
    <property type="molecule type" value="Genomic_DNA"/>
</dbReference>
<comment type="caution">
    <text evidence="1">The sequence shown here is derived from an EMBL/GenBank/DDBJ whole genome shotgun (WGS) entry which is preliminary data.</text>
</comment>
<gene>
    <name evidence="1" type="ORF">G4223_07950</name>
</gene>
<protein>
    <submittedName>
        <fullName evidence="1">Uncharacterized protein</fullName>
    </submittedName>
</protein>
<dbReference type="AlphaFoldDB" id="A0A7C9QT80"/>
<sequence>MRDLHPTPCRPILGDLLAGLALALIAAGAALAFWVATLHAAAAQVGPELVVRACAADRPGICETRTYPTCDRDMVAEALAAEGLVMGLAVCRAPLVEV</sequence>
<name>A0A7C9QT80_9PROT</name>
<evidence type="ECO:0000313" key="2">
    <source>
        <dbReference type="Proteomes" id="UP000480684"/>
    </source>
</evidence>
<accession>A0A7C9QT80</accession>
<evidence type="ECO:0000313" key="1">
    <source>
        <dbReference type="EMBL" id="NFV80040.1"/>
    </source>
</evidence>
<organism evidence="1 2">
    <name type="scientific">Magnetospirillum aberrantis SpK</name>
    <dbReference type="NCBI Taxonomy" id="908842"/>
    <lineage>
        <taxon>Bacteria</taxon>
        <taxon>Pseudomonadati</taxon>
        <taxon>Pseudomonadota</taxon>
        <taxon>Alphaproteobacteria</taxon>
        <taxon>Rhodospirillales</taxon>
        <taxon>Rhodospirillaceae</taxon>
        <taxon>Magnetospirillum</taxon>
    </lineage>
</organism>
<dbReference type="RefSeq" id="WP_163677442.1">
    <property type="nucleotide sequence ID" value="NZ_JAAIYP010000034.1"/>
</dbReference>
<dbReference type="Proteomes" id="UP000480684">
    <property type="component" value="Unassembled WGS sequence"/>
</dbReference>
<proteinExistence type="predicted"/>